<dbReference type="InterPro" id="IPR022764">
    <property type="entry name" value="Peptidase_S54_rhomboid_dom"/>
</dbReference>
<proteinExistence type="inferred from homology"/>
<keyword evidence="5 7" id="KW-0472">Membrane</keyword>
<keyword evidence="3 7" id="KW-0812">Transmembrane</keyword>
<dbReference type="PANTHER" id="PTHR45840:SF10">
    <property type="entry name" value="RHOMBOID PROTEASE"/>
    <property type="match status" value="1"/>
</dbReference>
<dbReference type="OrthoDB" id="418595at2759"/>
<feature type="transmembrane region" description="Helical" evidence="7">
    <location>
        <begin position="80"/>
        <end position="98"/>
    </location>
</feature>
<evidence type="ECO:0000256" key="4">
    <source>
        <dbReference type="ARBA" id="ARBA00022989"/>
    </source>
</evidence>
<evidence type="ECO:0000259" key="8">
    <source>
        <dbReference type="Pfam" id="PF01694"/>
    </source>
</evidence>
<evidence type="ECO:0000256" key="6">
    <source>
        <dbReference type="SAM" id="MobiDB-lite"/>
    </source>
</evidence>
<name>A0A034V3Q8_BACDO</name>
<dbReference type="Gene3D" id="1.20.1540.10">
    <property type="entry name" value="Rhomboid-like"/>
    <property type="match status" value="1"/>
</dbReference>
<protein>
    <submittedName>
        <fullName evidence="9">Protein rhomboid</fullName>
    </submittedName>
</protein>
<comment type="subcellular location">
    <subcellularLocation>
        <location evidence="1">Membrane</location>
        <topology evidence="1">Multi-pass membrane protein</topology>
    </subcellularLocation>
</comment>
<dbReference type="GO" id="GO:0004252">
    <property type="term" value="F:serine-type endopeptidase activity"/>
    <property type="evidence" value="ECO:0007669"/>
    <property type="project" value="InterPro"/>
</dbReference>
<dbReference type="PANTHER" id="PTHR45840">
    <property type="entry name" value="RHOMBOID-RELATED PROTEIN"/>
    <property type="match status" value="1"/>
</dbReference>
<evidence type="ECO:0000256" key="2">
    <source>
        <dbReference type="ARBA" id="ARBA00009045"/>
    </source>
</evidence>
<comment type="similarity">
    <text evidence="2">Belongs to the peptidase S54 family.</text>
</comment>
<dbReference type="SUPFAM" id="SSF144091">
    <property type="entry name" value="Rhomboid-like"/>
    <property type="match status" value="1"/>
</dbReference>
<feature type="transmembrane region" description="Helical" evidence="7">
    <location>
        <begin position="179"/>
        <end position="199"/>
    </location>
</feature>
<evidence type="ECO:0000256" key="5">
    <source>
        <dbReference type="ARBA" id="ARBA00023136"/>
    </source>
</evidence>
<evidence type="ECO:0000256" key="3">
    <source>
        <dbReference type="ARBA" id="ARBA00022692"/>
    </source>
</evidence>
<reference evidence="9" key="1">
    <citation type="journal article" date="2014" name="BMC Genomics">
        <title>Characterizing the developmental transcriptome of the oriental fruit fly, Bactrocera dorsalis (Diptera: Tephritidae) through comparative genomic analysis with Drosophila melanogaster utilizing modENCODE datasets.</title>
        <authorList>
            <person name="Geib S.M."/>
            <person name="Calla B."/>
            <person name="Hall B."/>
            <person name="Hou S."/>
            <person name="Manoukis N.C."/>
        </authorList>
    </citation>
    <scope>NUCLEOTIDE SEQUENCE</scope>
    <source>
        <strain evidence="9">Punador</strain>
    </source>
</reference>
<feature type="region of interest" description="Disordered" evidence="6">
    <location>
        <begin position="1"/>
        <end position="45"/>
    </location>
</feature>
<dbReference type="AlphaFoldDB" id="A0A034V3Q8"/>
<accession>A0A034V3Q8</accession>
<evidence type="ECO:0000256" key="7">
    <source>
        <dbReference type="SAM" id="Phobius"/>
    </source>
</evidence>
<feature type="transmembrane region" description="Helical" evidence="7">
    <location>
        <begin position="153"/>
        <end position="173"/>
    </location>
</feature>
<feature type="transmembrane region" description="Helical" evidence="7">
    <location>
        <begin position="211"/>
        <end position="231"/>
    </location>
</feature>
<evidence type="ECO:0000256" key="1">
    <source>
        <dbReference type="ARBA" id="ARBA00004141"/>
    </source>
</evidence>
<gene>
    <name evidence="9" type="primary">RHOM</name>
</gene>
<feature type="compositionally biased region" description="Polar residues" evidence="6">
    <location>
        <begin position="1"/>
        <end position="12"/>
    </location>
</feature>
<dbReference type="EMBL" id="GAKP01022789">
    <property type="protein sequence ID" value="JAC36163.1"/>
    <property type="molecule type" value="Transcribed_RNA"/>
</dbReference>
<dbReference type="Pfam" id="PF01694">
    <property type="entry name" value="Rhomboid"/>
    <property type="match status" value="1"/>
</dbReference>
<feature type="non-terminal residue" evidence="9">
    <location>
        <position position="1"/>
    </location>
</feature>
<feature type="transmembrane region" description="Helical" evidence="7">
    <location>
        <begin position="243"/>
        <end position="262"/>
    </location>
</feature>
<dbReference type="GO" id="GO:0016020">
    <property type="term" value="C:membrane"/>
    <property type="evidence" value="ECO:0007669"/>
    <property type="project" value="UniProtKB-SubCell"/>
</dbReference>
<dbReference type="InterPro" id="IPR051739">
    <property type="entry name" value="Rhomboid_IM_Serine_Proteases"/>
</dbReference>
<organism evidence="9">
    <name type="scientific">Bactrocera dorsalis</name>
    <name type="common">Oriental fruit fly</name>
    <name type="synonym">Dacus dorsalis</name>
    <dbReference type="NCBI Taxonomy" id="27457"/>
    <lineage>
        <taxon>Eukaryota</taxon>
        <taxon>Metazoa</taxon>
        <taxon>Ecdysozoa</taxon>
        <taxon>Arthropoda</taxon>
        <taxon>Hexapoda</taxon>
        <taxon>Insecta</taxon>
        <taxon>Pterygota</taxon>
        <taxon>Neoptera</taxon>
        <taxon>Endopterygota</taxon>
        <taxon>Diptera</taxon>
        <taxon>Brachycera</taxon>
        <taxon>Muscomorpha</taxon>
        <taxon>Tephritoidea</taxon>
        <taxon>Tephritidae</taxon>
        <taxon>Bactrocera</taxon>
        <taxon>Bactrocera</taxon>
    </lineage>
</organism>
<keyword evidence="4 7" id="KW-1133">Transmembrane helix</keyword>
<evidence type="ECO:0000313" key="9">
    <source>
        <dbReference type="EMBL" id="JAC36163.1"/>
    </source>
</evidence>
<dbReference type="InterPro" id="IPR035952">
    <property type="entry name" value="Rhomboid-like_sf"/>
</dbReference>
<feature type="transmembrane region" description="Helical" evidence="7">
    <location>
        <begin position="129"/>
        <end position="146"/>
    </location>
</feature>
<dbReference type="MEROPS" id="S54.A09"/>
<feature type="domain" description="Peptidase S54 rhomboid" evidence="8">
    <location>
        <begin position="115"/>
        <end position="259"/>
    </location>
</feature>
<feature type="compositionally biased region" description="Basic and acidic residues" evidence="6">
    <location>
        <begin position="24"/>
        <end position="36"/>
    </location>
</feature>
<sequence length="275" mass="30549">RMTANKSSQKSSIDACRNCGSRKQRSDGNRGSEEGRASLPPESASSLGTEQLLLPNALTPASSIASADLVERGHKPSWRMPWFLIIMSCVQLSIYFIANGCLTRRLMLIPGHPYEVWRYFTYTLLHSDLMHLLLNVSLQCLIGFCLESEQSHWQVAITYIAGGFSGSLVTAYSQPDLSLLGASACVYALLTSHVPHLVLNFRQLPYRYLRIASLLILCLTDVTLTAYHFLVKHNVNPRICVEAHIAGALSGLCFGFLLYSVIRRHYASHCCLLSI</sequence>